<dbReference type="InterPro" id="IPR007643">
    <property type="entry name" value="Dict_spore_N"/>
</dbReference>
<keyword evidence="4" id="KW-1185">Reference proteome</keyword>
<feature type="domain" description="Follistatin-like" evidence="2">
    <location>
        <begin position="322"/>
        <end position="344"/>
    </location>
</feature>
<feature type="domain" description="Follistatin-like" evidence="2">
    <location>
        <begin position="262"/>
        <end position="284"/>
    </location>
</feature>
<feature type="domain" description="Follistatin-like" evidence="2">
    <location>
        <begin position="291"/>
        <end position="313"/>
    </location>
</feature>
<feature type="domain" description="Follistatin-like" evidence="2">
    <location>
        <begin position="162"/>
        <end position="184"/>
    </location>
</feature>
<keyword evidence="1" id="KW-0732">Signal</keyword>
<dbReference type="AlphaFoldDB" id="A0A8J4UQG0"/>
<dbReference type="InterPro" id="IPR003645">
    <property type="entry name" value="Fol_N"/>
</dbReference>
<evidence type="ECO:0000313" key="3">
    <source>
        <dbReference type="EMBL" id="KAF2070636.1"/>
    </source>
</evidence>
<gene>
    <name evidence="3" type="ORF">CYY_008046</name>
</gene>
<dbReference type="OrthoDB" id="3438930at2759"/>
<feature type="domain" description="Follistatin-like" evidence="2">
    <location>
        <begin position="234"/>
        <end position="256"/>
    </location>
</feature>
<feature type="signal peptide" evidence="1">
    <location>
        <begin position="1"/>
        <end position="22"/>
    </location>
</feature>
<dbReference type="SMART" id="SM00274">
    <property type="entry name" value="FOLN"/>
    <property type="match status" value="7"/>
</dbReference>
<feature type="chain" id="PRO_5035323504" description="Follistatin-like domain-containing protein" evidence="1">
    <location>
        <begin position="23"/>
        <end position="456"/>
    </location>
</feature>
<name>A0A8J4UQG0_9MYCE</name>
<feature type="domain" description="Follistatin-like" evidence="2">
    <location>
        <begin position="202"/>
        <end position="224"/>
    </location>
</feature>
<feature type="domain" description="Follistatin-like" evidence="2">
    <location>
        <begin position="432"/>
        <end position="454"/>
    </location>
</feature>
<organism evidence="3 4">
    <name type="scientific">Polysphondylium violaceum</name>
    <dbReference type="NCBI Taxonomy" id="133409"/>
    <lineage>
        <taxon>Eukaryota</taxon>
        <taxon>Amoebozoa</taxon>
        <taxon>Evosea</taxon>
        <taxon>Eumycetozoa</taxon>
        <taxon>Dictyostelia</taxon>
        <taxon>Dictyosteliales</taxon>
        <taxon>Dictyosteliaceae</taxon>
        <taxon>Polysphondylium</taxon>
    </lineage>
</organism>
<dbReference type="GO" id="GO:0031160">
    <property type="term" value="C:spore wall"/>
    <property type="evidence" value="ECO:0007669"/>
    <property type="project" value="UniProtKB-ARBA"/>
</dbReference>
<dbReference type="GO" id="GO:0030435">
    <property type="term" value="P:sporulation resulting in formation of a cellular spore"/>
    <property type="evidence" value="ECO:0007669"/>
    <property type="project" value="UniProtKB-ARBA"/>
</dbReference>
<accession>A0A8J4UQG0</accession>
<sequence length="456" mass="49398">MLSKYLLVILVTIALFAKLSSSNYVRPHSQNHHFQCESLSEDQCKQNHPKCRYLPFVSCCGTKKFFCLPDDGSGCGNAPLSCGKDPHTNAIYEIWSSCKPRGLEHYRPNNHTCESLACSSKGQGCEWVDPVPCLGTSCCPRHAQCTGDTHDDHHGGHHHRSACANVECPRDHRCQEISGVAYCVAVHPHQPNHHLPRPPHPFCEGHRCPRGKVCDIVNGRPTCISSHSGSDPRLCDLVQCPRGHYCQSYQGIANCIEFPDPICRATHCPAGHHCIALNNRPVCVRPPPDSLCYNATCPVSHTCSVINGIATCIQIPLPPNYHCKNVHCPAGTACHILNDLPACIKLPIPPPPNNCLSCANVRCAGVPCHMVENNCTANEPCCPYVPSCTATTSPTSTPTNPPIQPTSLRCGPSLTCHTGSVCMLDPPRCTSICDLVHCGSKSTCIVARGLPLCIPN</sequence>
<evidence type="ECO:0000313" key="4">
    <source>
        <dbReference type="Proteomes" id="UP000695562"/>
    </source>
</evidence>
<comment type="caution">
    <text evidence="3">The sequence shown here is derived from an EMBL/GenBank/DDBJ whole genome shotgun (WGS) entry which is preliminary data.</text>
</comment>
<protein>
    <recommendedName>
        <fullName evidence="2">Follistatin-like domain-containing protein</fullName>
    </recommendedName>
</protein>
<reference evidence="3" key="1">
    <citation type="submission" date="2020-01" db="EMBL/GenBank/DDBJ databases">
        <title>Development of genomics and gene disruption for Polysphondylium violaceum indicates a role for the polyketide synthase stlB in stalk morphogenesis.</title>
        <authorList>
            <person name="Narita B."/>
            <person name="Kawabe Y."/>
            <person name="Kin K."/>
            <person name="Saito T."/>
            <person name="Gibbs R."/>
            <person name="Kuspa A."/>
            <person name="Muzny D."/>
            <person name="Queller D."/>
            <person name="Richards S."/>
            <person name="Strassman J."/>
            <person name="Sucgang R."/>
            <person name="Worley K."/>
            <person name="Schaap P."/>
        </authorList>
    </citation>
    <scope>NUCLEOTIDE SEQUENCE</scope>
    <source>
        <strain evidence="3">QSvi11</strain>
    </source>
</reference>
<proteinExistence type="predicted"/>
<evidence type="ECO:0000259" key="2">
    <source>
        <dbReference type="SMART" id="SM00274"/>
    </source>
</evidence>
<dbReference type="Pfam" id="PF04562">
    <property type="entry name" value="Dicty_spore_N"/>
    <property type="match status" value="1"/>
</dbReference>
<evidence type="ECO:0000256" key="1">
    <source>
        <dbReference type="SAM" id="SignalP"/>
    </source>
</evidence>
<dbReference type="EMBL" id="AJWJ01000465">
    <property type="protein sequence ID" value="KAF2070636.1"/>
    <property type="molecule type" value="Genomic_DNA"/>
</dbReference>
<dbReference type="Proteomes" id="UP000695562">
    <property type="component" value="Unassembled WGS sequence"/>
</dbReference>